<comment type="caution">
    <text evidence="3">The sequence shown here is derived from an EMBL/GenBank/DDBJ whole genome shotgun (WGS) entry which is preliminary data.</text>
</comment>
<proteinExistence type="predicted"/>
<gene>
    <name evidence="3" type="ORF">EC957_005000</name>
</gene>
<feature type="compositionally biased region" description="Low complexity" evidence="2">
    <location>
        <begin position="213"/>
        <end position="225"/>
    </location>
</feature>
<feature type="compositionally biased region" description="Polar residues" evidence="2">
    <location>
        <begin position="334"/>
        <end position="368"/>
    </location>
</feature>
<feature type="compositionally biased region" description="Polar residues" evidence="2">
    <location>
        <begin position="183"/>
        <end position="194"/>
    </location>
</feature>
<evidence type="ECO:0000313" key="3">
    <source>
        <dbReference type="EMBL" id="KAF9549008.1"/>
    </source>
</evidence>
<evidence type="ECO:0000313" key="4">
    <source>
        <dbReference type="Proteomes" id="UP000723463"/>
    </source>
</evidence>
<feature type="region of interest" description="Disordered" evidence="2">
    <location>
        <begin position="523"/>
        <end position="587"/>
    </location>
</feature>
<feature type="compositionally biased region" description="Low complexity" evidence="2">
    <location>
        <begin position="377"/>
        <end position="405"/>
    </location>
</feature>
<dbReference type="Proteomes" id="UP000723463">
    <property type="component" value="Unassembled WGS sequence"/>
</dbReference>
<name>A0A9P6FEX8_9FUNG</name>
<reference evidence="3" key="1">
    <citation type="journal article" date="2020" name="Fungal Divers.">
        <title>Resolving the Mortierellaceae phylogeny through synthesis of multi-gene phylogenetics and phylogenomics.</title>
        <authorList>
            <person name="Vandepol N."/>
            <person name="Liber J."/>
            <person name="Desiro A."/>
            <person name="Na H."/>
            <person name="Kennedy M."/>
            <person name="Barry K."/>
            <person name="Grigoriev I.V."/>
            <person name="Miller A.N."/>
            <person name="O'Donnell K."/>
            <person name="Stajich J.E."/>
            <person name="Bonito G."/>
        </authorList>
    </citation>
    <scope>NUCLEOTIDE SEQUENCE</scope>
    <source>
        <strain evidence="3">NRRL 2591</strain>
    </source>
</reference>
<feature type="compositionally biased region" description="Gly residues" evidence="2">
    <location>
        <begin position="130"/>
        <end position="148"/>
    </location>
</feature>
<dbReference type="EMBL" id="JAAAXW010000023">
    <property type="protein sequence ID" value="KAF9549008.1"/>
    <property type="molecule type" value="Genomic_DNA"/>
</dbReference>
<feature type="compositionally biased region" description="Polar residues" evidence="2">
    <location>
        <begin position="275"/>
        <end position="297"/>
    </location>
</feature>
<evidence type="ECO:0000256" key="1">
    <source>
        <dbReference type="SAM" id="Coils"/>
    </source>
</evidence>
<protein>
    <submittedName>
        <fullName evidence="3">Uncharacterized protein</fullName>
    </submittedName>
</protein>
<feature type="region of interest" description="Disordered" evidence="2">
    <location>
        <begin position="446"/>
        <end position="509"/>
    </location>
</feature>
<keyword evidence="1" id="KW-0175">Coiled coil</keyword>
<keyword evidence="4" id="KW-1185">Reference proteome</keyword>
<dbReference type="AlphaFoldDB" id="A0A9P6FEX8"/>
<feature type="region of interest" description="Disordered" evidence="2">
    <location>
        <begin position="269"/>
        <end position="419"/>
    </location>
</feature>
<sequence>MEDDRKQRFRFHKEDEILLLNIVLRASPCPYNISTRDGAIMVAWNNIAEEFKSLCKPRPDGKVPHSRTCRTRCDKMITDYLAMQASPQLRGKKLESKDDRIKNELVARLSALQGKGLDPNLIAAAAEAGAGAGSGAGSGAGAGAGAGAGDDSPSNSDDPISNLSPAISSVSGIPGSSELMTHVTGSASGSSLMTPGQVLGRASGNQGMSGSPLLSHTSHLQQQHHSQPHHQHHHQQQDHYQQHHHQQLSSQQAASELLAASALLLPTTMGGMHSNPHQSLTPTSASTSIFATPNSTAGTVKVDKKGKQVVGSRKRRVNNTTTSEVQAQQQQHQSAPVSTASFEALQRQNLSGSTPNINASQTSVLTSTKRLRSSAKQATSTTTTTMPTYTQQQSQQQQQQQQQQQVNGGRTMMGVLGHGVGSGFTSNDLTGLSGLSSNSHNHSFPDIHSVHDFGDDDDDDDDDLDDHNNIDDDDDDDDDDGGDTGFQDTQDAFDNTYDNNNFEHDLDGVSPASQMEASTLLSFQKGASGTNGGSGTSGYRKNKNSKQMMMTDNNGQSPRSSSMRNKGSNNGGGGQLRHGHNNNNNSNAGLGFAAGAGGSGGGGGGGGGGYGGMSMISTGFGASGGFLQLSQLNADDRAYLMRLVALEEQRVKIEVDKVALERERLALENRRLEWKMHQMNHQ</sequence>
<evidence type="ECO:0000256" key="2">
    <source>
        <dbReference type="SAM" id="MobiDB-lite"/>
    </source>
</evidence>
<feature type="region of interest" description="Disordered" evidence="2">
    <location>
        <begin position="130"/>
        <end position="253"/>
    </location>
</feature>
<organism evidence="3 4">
    <name type="scientific">Mortierella hygrophila</name>
    <dbReference type="NCBI Taxonomy" id="979708"/>
    <lineage>
        <taxon>Eukaryota</taxon>
        <taxon>Fungi</taxon>
        <taxon>Fungi incertae sedis</taxon>
        <taxon>Mucoromycota</taxon>
        <taxon>Mortierellomycotina</taxon>
        <taxon>Mortierellomycetes</taxon>
        <taxon>Mortierellales</taxon>
        <taxon>Mortierellaceae</taxon>
        <taxon>Mortierella</taxon>
    </lineage>
</organism>
<accession>A0A9P6FEX8</accession>
<feature type="compositionally biased region" description="Low complexity" evidence="2">
    <location>
        <begin position="149"/>
        <end position="165"/>
    </location>
</feature>
<feature type="compositionally biased region" description="Polar residues" evidence="2">
    <location>
        <begin position="545"/>
        <end position="566"/>
    </location>
</feature>
<feature type="compositionally biased region" description="Acidic residues" evidence="2">
    <location>
        <begin position="454"/>
        <end position="482"/>
    </location>
</feature>
<feature type="coiled-coil region" evidence="1">
    <location>
        <begin position="643"/>
        <end position="682"/>
    </location>
</feature>